<evidence type="ECO:0000313" key="2">
    <source>
        <dbReference type="Proteomes" id="UP001497623"/>
    </source>
</evidence>
<feature type="non-terminal residue" evidence="1">
    <location>
        <position position="115"/>
    </location>
</feature>
<accession>A0AAV2Q569</accession>
<keyword evidence="2" id="KW-1185">Reference proteome</keyword>
<dbReference type="AlphaFoldDB" id="A0AAV2Q569"/>
<reference evidence="1 2" key="1">
    <citation type="submission" date="2024-05" db="EMBL/GenBank/DDBJ databases">
        <authorList>
            <person name="Wallberg A."/>
        </authorList>
    </citation>
    <scope>NUCLEOTIDE SEQUENCE [LARGE SCALE GENOMIC DNA]</scope>
</reference>
<name>A0AAV2Q569_MEGNR</name>
<gene>
    <name evidence="1" type="ORF">MNOR_LOCUS7390</name>
</gene>
<evidence type="ECO:0000313" key="1">
    <source>
        <dbReference type="EMBL" id="CAL4068615.1"/>
    </source>
</evidence>
<dbReference type="EMBL" id="CAXKWB010003238">
    <property type="protein sequence ID" value="CAL4068615.1"/>
    <property type="molecule type" value="Genomic_DNA"/>
</dbReference>
<dbReference type="Proteomes" id="UP001497623">
    <property type="component" value="Unassembled WGS sequence"/>
</dbReference>
<protein>
    <submittedName>
        <fullName evidence="1">Uncharacterized protein</fullName>
    </submittedName>
</protein>
<comment type="caution">
    <text evidence="1">The sequence shown here is derived from an EMBL/GenBank/DDBJ whole genome shotgun (WGS) entry which is preliminary data.</text>
</comment>
<proteinExistence type="predicted"/>
<organism evidence="1 2">
    <name type="scientific">Meganyctiphanes norvegica</name>
    <name type="common">Northern krill</name>
    <name type="synonym">Thysanopoda norvegica</name>
    <dbReference type="NCBI Taxonomy" id="48144"/>
    <lineage>
        <taxon>Eukaryota</taxon>
        <taxon>Metazoa</taxon>
        <taxon>Ecdysozoa</taxon>
        <taxon>Arthropoda</taxon>
        <taxon>Crustacea</taxon>
        <taxon>Multicrustacea</taxon>
        <taxon>Malacostraca</taxon>
        <taxon>Eumalacostraca</taxon>
        <taxon>Eucarida</taxon>
        <taxon>Euphausiacea</taxon>
        <taxon>Euphausiidae</taxon>
        <taxon>Meganyctiphanes</taxon>
    </lineage>
</organism>
<sequence>MNYIVHGLEHHSSELVALNGGYALASLSEEGLEATNKFIRYFLELLSSQTSPVDQMTDVIIRLLERSHPFITNTSLFKKMERNIICLYCNSKDHSLLQHHKRIQFGPKIQYNSLV</sequence>